<evidence type="ECO:0000313" key="3">
    <source>
        <dbReference type="Proteomes" id="UP000295818"/>
    </source>
</evidence>
<name>A0ABY2BBU1_9ACTN</name>
<comment type="caution">
    <text evidence="2">The sequence shown here is derived from an EMBL/GenBank/DDBJ whole genome shotgun (WGS) entry which is preliminary data.</text>
</comment>
<organism evidence="2 3">
    <name type="scientific">Kribbella orskensis</name>
    <dbReference type="NCBI Taxonomy" id="2512216"/>
    <lineage>
        <taxon>Bacteria</taxon>
        <taxon>Bacillati</taxon>
        <taxon>Actinomycetota</taxon>
        <taxon>Actinomycetes</taxon>
        <taxon>Propionibacteriales</taxon>
        <taxon>Kribbellaceae</taxon>
        <taxon>Kribbella</taxon>
    </lineage>
</organism>
<proteinExistence type="predicted"/>
<evidence type="ECO:0000313" key="2">
    <source>
        <dbReference type="EMBL" id="TCO14990.1"/>
    </source>
</evidence>
<evidence type="ECO:0008006" key="4">
    <source>
        <dbReference type="Google" id="ProtNLM"/>
    </source>
</evidence>
<sequence>MAGAAMVATFAFIITNGTSSSPPADESQPPLPAASTPVSAPPKQSAKPAPAASTAKADRKPPATVKSAAPPNTGPVSPAFKRGQWIAVLDTYPTDAGLEADTLAKNLAAKLIAEGVPAKALWAKGQYPGLASSSGVAVSDAWVVYLGPSSTSEGALDLCLAPKTQQAYTNAACPTYEPASSLG</sequence>
<protein>
    <recommendedName>
        <fullName evidence="4">PASTA domain-containing protein</fullName>
    </recommendedName>
</protein>
<dbReference type="Proteomes" id="UP000295818">
    <property type="component" value="Unassembled WGS sequence"/>
</dbReference>
<accession>A0ABY2BBU1</accession>
<dbReference type="EMBL" id="SLWM01000019">
    <property type="protein sequence ID" value="TCO14990.1"/>
    <property type="molecule type" value="Genomic_DNA"/>
</dbReference>
<gene>
    <name evidence="2" type="ORF">EV644_119103</name>
</gene>
<keyword evidence="3" id="KW-1185">Reference proteome</keyword>
<feature type="region of interest" description="Disordered" evidence="1">
    <location>
        <begin position="17"/>
        <end position="80"/>
    </location>
</feature>
<evidence type="ECO:0000256" key="1">
    <source>
        <dbReference type="SAM" id="MobiDB-lite"/>
    </source>
</evidence>
<reference evidence="2 3" key="1">
    <citation type="journal article" date="2015" name="Stand. Genomic Sci.">
        <title>Genomic Encyclopedia of Bacterial and Archaeal Type Strains, Phase III: the genomes of soil and plant-associated and newly described type strains.</title>
        <authorList>
            <person name="Whitman W.B."/>
            <person name="Woyke T."/>
            <person name="Klenk H.P."/>
            <person name="Zhou Y."/>
            <person name="Lilburn T.G."/>
            <person name="Beck B.J."/>
            <person name="De Vos P."/>
            <person name="Vandamme P."/>
            <person name="Eisen J.A."/>
            <person name="Garrity G."/>
            <person name="Hugenholtz P."/>
            <person name="Kyrpides N.C."/>
        </authorList>
    </citation>
    <scope>NUCLEOTIDE SEQUENCE [LARGE SCALE GENOMIC DNA]</scope>
    <source>
        <strain evidence="2 3">VKM Ac-2538</strain>
    </source>
</reference>
<feature type="compositionally biased region" description="Low complexity" evidence="1">
    <location>
        <begin position="37"/>
        <end position="55"/>
    </location>
</feature>